<accession>A0A6C0J1A0</accession>
<keyword evidence="1" id="KW-0443">Lipid metabolism</keyword>
<dbReference type="InterPro" id="IPR052580">
    <property type="entry name" value="Lipid_Hydrolase"/>
</dbReference>
<dbReference type="PANTHER" id="PTHR46394:SF1">
    <property type="entry name" value="PNPLA DOMAIN-CONTAINING PROTEIN"/>
    <property type="match status" value="1"/>
</dbReference>
<dbReference type="Pfam" id="PF01734">
    <property type="entry name" value="Patatin"/>
    <property type="match status" value="1"/>
</dbReference>
<protein>
    <recommendedName>
        <fullName evidence="3">PNPLA domain-containing protein</fullName>
    </recommendedName>
</protein>
<dbReference type="SUPFAM" id="SSF52151">
    <property type="entry name" value="FabD/lysophospholipase-like"/>
    <property type="match status" value="1"/>
</dbReference>
<evidence type="ECO:0000259" key="3">
    <source>
        <dbReference type="PROSITE" id="PS51635"/>
    </source>
</evidence>
<dbReference type="GO" id="GO:0006629">
    <property type="term" value="P:lipid metabolic process"/>
    <property type="evidence" value="ECO:0007669"/>
    <property type="project" value="UniProtKB-KW"/>
</dbReference>
<keyword evidence="2" id="KW-0472">Membrane</keyword>
<dbReference type="PANTHER" id="PTHR46394">
    <property type="entry name" value="ANNEXIN"/>
    <property type="match status" value="1"/>
</dbReference>
<dbReference type="Gene3D" id="3.40.1090.10">
    <property type="entry name" value="Cytosolic phospholipase A2 catalytic domain"/>
    <property type="match status" value="2"/>
</dbReference>
<evidence type="ECO:0000256" key="2">
    <source>
        <dbReference type="SAM" id="Phobius"/>
    </source>
</evidence>
<evidence type="ECO:0000313" key="4">
    <source>
        <dbReference type="EMBL" id="QHT99418.1"/>
    </source>
</evidence>
<dbReference type="InterPro" id="IPR016035">
    <property type="entry name" value="Acyl_Trfase/lysoPLipase"/>
</dbReference>
<dbReference type="PROSITE" id="PS51635">
    <property type="entry name" value="PNPLA"/>
    <property type="match status" value="1"/>
</dbReference>
<sequence>MDLIADSKCDVRDNPECLPEITINEYKNNDFIKHLVISGGGILGFSYYGILKESNKQKLWMYKDIQTIYGTSIGSILATIMCLQYDWQTLDEYLINRPWQKVFHYDLNVIFNCVQNNGIYSRTLTEKIFSPLLLGKDIPINVNMFDFYQKTKMELHIMITNVNHLKPVDISYKTHPNWLLIDAIHASCSIPILFQPIYIDNILYCDGGFCTNYPIDECIQNGANPNEILGINAEWVNNEDIDITMFSLFDYVVYLLNKILQKLLYVVIKKNKYTFILPSDTRSLSTISNVADNRETRQQLIQQGIDVFYQQYNPDN</sequence>
<dbReference type="InterPro" id="IPR002641">
    <property type="entry name" value="PNPLA_dom"/>
</dbReference>
<name>A0A6C0J1A0_9ZZZZ</name>
<dbReference type="EMBL" id="MN740307">
    <property type="protein sequence ID" value="QHT99418.1"/>
    <property type="molecule type" value="Genomic_DNA"/>
</dbReference>
<feature type="transmembrane region" description="Helical" evidence="2">
    <location>
        <begin position="31"/>
        <end position="51"/>
    </location>
</feature>
<dbReference type="AlphaFoldDB" id="A0A6C0J1A0"/>
<proteinExistence type="predicted"/>
<keyword evidence="2" id="KW-0812">Transmembrane</keyword>
<feature type="domain" description="PNPLA" evidence="3">
    <location>
        <begin position="35"/>
        <end position="219"/>
    </location>
</feature>
<evidence type="ECO:0000256" key="1">
    <source>
        <dbReference type="ARBA" id="ARBA00023098"/>
    </source>
</evidence>
<reference evidence="4" key="1">
    <citation type="journal article" date="2020" name="Nature">
        <title>Giant virus diversity and host interactions through global metagenomics.</title>
        <authorList>
            <person name="Schulz F."/>
            <person name="Roux S."/>
            <person name="Paez-Espino D."/>
            <person name="Jungbluth S."/>
            <person name="Walsh D.A."/>
            <person name="Denef V.J."/>
            <person name="McMahon K.D."/>
            <person name="Konstantinidis K.T."/>
            <person name="Eloe-Fadrosh E.A."/>
            <person name="Kyrpides N.C."/>
            <person name="Woyke T."/>
        </authorList>
    </citation>
    <scope>NUCLEOTIDE SEQUENCE</scope>
    <source>
        <strain evidence="4">GVMAG-M-3300025699-48</strain>
    </source>
</reference>
<organism evidence="4">
    <name type="scientific">viral metagenome</name>
    <dbReference type="NCBI Taxonomy" id="1070528"/>
    <lineage>
        <taxon>unclassified sequences</taxon>
        <taxon>metagenomes</taxon>
        <taxon>organismal metagenomes</taxon>
    </lineage>
</organism>
<keyword evidence="2" id="KW-1133">Transmembrane helix</keyword>